<evidence type="ECO:0000256" key="1">
    <source>
        <dbReference type="SAM" id="Phobius"/>
    </source>
</evidence>
<feature type="transmembrane region" description="Helical" evidence="1">
    <location>
        <begin position="30"/>
        <end position="59"/>
    </location>
</feature>
<dbReference type="KEGG" id="nva:G3M78_04690"/>
<sequence>MNNVDEIDFRDPLTAFLADKTMSVPMGQALIFVILICLCMLFMRFRLGLLISYMFVYYWGFVFNRSYFVDILGDTTTGLYLYTFSGFIMLALAAVGLLKTAR</sequence>
<evidence type="ECO:0000313" key="2">
    <source>
        <dbReference type="EMBL" id="QPJ64723.1"/>
    </source>
</evidence>
<organism evidence="2 3">
    <name type="scientific">Candidatus Nitrohelix vancouverensis</name>
    <dbReference type="NCBI Taxonomy" id="2705534"/>
    <lineage>
        <taxon>Bacteria</taxon>
        <taxon>Pseudomonadati</taxon>
        <taxon>Nitrospinota/Tectimicrobiota group</taxon>
        <taxon>Nitrospinota</taxon>
        <taxon>Nitrospinia</taxon>
        <taxon>Nitrospinales</taxon>
        <taxon>Nitrospinaceae</taxon>
        <taxon>Candidatus Nitrohelix</taxon>
    </lineage>
</organism>
<feature type="transmembrane region" description="Helical" evidence="1">
    <location>
        <begin position="79"/>
        <end position="98"/>
    </location>
</feature>
<reference evidence="3" key="1">
    <citation type="submission" date="2020-02" db="EMBL/GenBank/DDBJ databases">
        <title>Genomic and physiological characterization of two novel Nitrospinaceae genera.</title>
        <authorList>
            <person name="Mueller A.J."/>
            <person name="Jung M.-Y."/>
            <person name="Strachan C.R."/>
            <person name="Herbold C.W."/>
            <person name="Kirkegaard R.H."/>
            <person name="Daims H."/>
        </authorList>
    </citation>
    <scope>NUCLEOTIDE SEQUENCE [LARGE SCALE GENOMIC DNA]</scope>
</reference>
<evidence type="ECO:0000313" key="3">
    <source>
        <dbReference type="Proteomes" id="UP000594464"/>
    </source>
</evidence>
<dbReference type="EMBL" id="CP048620">
    <property type="protein sequence ID" value="QPJ64723.1"/>
    <property type="molecule type" value="Genomic_DNA"/>
</dbReference>
<accession>A0A7T0C1E2</accession>
<gene>
    <name evidence="2" type="ORF">G3M78_04690</name>
</gene>
<keyword evidence="1" id="KW-1133">Transmembrane helix</keyword>
<keyword evidence="1" id="KW-0812">Transmembrane</keyword>
<name>A0A7T0C1E2_9BACT</name>
<protein>
    <submittedName>
        <fullName evidence="2">Uncharacterized protein</fullName>
    </submittedName>
</protein>
<keyword evidence="1" id="KW-0472">Membrane</keyword>
<dbReference type="Proteomes" id="UP000594464">
    <property type="component" value="Chromosome"/>
</dbReference>
<dbReference type="AlphaFoldDB" id="A0A7T0C1E2"/>
<proteinExistence type="predicted"/>